<proteinExistence type="predicted"/>
<evidence type="ECO:0000313" key="1">
    <source>
        <dbReference type="EMBL" id="RYC74711.1"/>
    </source>
</evidence>
<evidence type="ECO:0000313" key="2">
    <source>
        <dbReference type="Proteomes" id="UP001191019"/>
    </source>
</evidence>
<sequence length="148" mass="15795">MFEIESKSPDEITIITKKTTIKFNTADAIIDANLPVGNIVGSGEFEIGDATIRGIATESGKTIYDVEVGGVHTGIIGGIEENLDDIVADILCTSSVRAIREIEPKLIIAMGNVDGMVADLKLTARTEKKLKVKNLDSLPATKEVVVLN</sequence>
<comment type="caution">
    <text evidence="1">The sequence shown here is derived from an EMBL/GenBank/DDBJ whole genome shotgun (WGS) entry which is preliminary data.</text>
</comment>
<reference evidence="1 2" key="2">
    <citation type="journal article" date="2020" name="Cell Rep.">
        <title>Acquisition and Adaptation of Ultra-small Parasitic Reduced Genome Bacteria to Mammalian Hosts.</title>
        <authorList>
            <person name="McLean J.S."/>
            <person name="Bor B."/>
            <person name="Kerns K.A."/>
            <person name="Liu Q."/>
            <person name="To T.T."/>
            <person name="Solden L."/>
            <person name="Hendrickson E.L."/>
            <person name="Wrighton K."/>
            <person name="Shi W."/>
            <person name="He X."/>
        </authorList>
    </citation>
    <scope>NUCLEOTIDE SEQUENCE [LARGE SCALE GENOMIC DNA]</scope>
    <source>
        <strain evidence="1 2">TM7_G3_2_Rum_HOT_351B</strain>
    </source>
</reference>
<name>A0ABY0FLP5_9BACT</name>
<keyword evidence="2" id="KW-1185">Reference proteome</keyword>
<dbReference type="RefSeq" id="WP_129734997.1">
    <property type="nucleotide sequence ID" value="NZ_PRLM01000004.1"/>
</dbReference>
<protein>
    <submittedName>
        <fullName evidence="1">Uncharacterized protein</fullName>
    </submittedName>
</protein>
<organism evidence="1 2">
    <name type="scientific">Candidatus Nanosyncoccus alces</name>
    <dbReference type="NCBI Taxonomy" id="2171997"/>
    <lineage>
        <taxon>Bacteria</taxon>
        <taxon>Candidatus Saccharimonadota</taxon>
        <taxon>Candidatus Nanosyncoccalia</taxon>
        <taxon>Candidatus Nanosyncoccales</taxon>
        <taxon>Candidatus Nanosyncoccaceae</taxon>
        <taxon>Candidatus Nanosyncoccus</taxon>
    </lineage>
</organism>
<dbReference type="EMBL" id="PRLM01000004">
    <property type="protein sequence ID" value="RYC74711.1"/>
    <property type="molecule type" value="Genomic_DNA"/>
</dbReference>
<accession>A0ABY0FLP5</accession>
<gene>
    <name evidence="1" type="ORF">G3RUM_00465</name>
</gene>
<reference evidence="1 2" key="1">
    <citation type="journal article" date="2018" name="bioRxiv">
        <title>Evidence of independent acquisition and adaption of ultra-small bacteria to human hosts across the highly diverse yet reduced genomes of the phylum Saccharibacteria.</title>
        <authorList>
            <person name="McLean J.S."/>
            <person name="Bor B."/>
            <person name="To T.T."/>
            <person name="Liu Q."/>
            <person name="Kearns K.A."/>
            <person name="Solden L.M."/>
            <person name="Wrighton K.C."/>
            <person name="He X."/>
            <person name="Shi W."/>
        </authorList>
    </citation>
    <scope>NUCLEOTIDE SEQUENCE [LARGE SCALE GENOMIC DNA]</scope>
    <source>
        <strain evidence="1 2">TM7_G3_2_Rum_HOT_351B</strain>
    </source>
</reference>
<dbReference type="Proteomes" id="UP001191019">
    <property type="component" value="Unassembled WGS sequence"/>
</dbReference>